<dbReference type="Proteomes" id="UP000095553">
    <property type="component" value="Unassembled WGS sequence"/>
</dbReference>
<dbReference type="AlphaFoldDB" id="A0A173SMK7"/>
<proteinExistence type="predicted"/>
<evidence type="ECO:0000313" key="2">
    <source>
        <dbReference type="Proteomes" id="UP000095553"/>
    </source>
</evidence>
<protein>
    <recommendedName>
        <fullName evidence="3">DUF3990 domain-containing protein</fullName>
    </recommendedName>
</protein>
<evidence type="ECO:0000313" key="1">
    <source>
        <dbReference type="EMBL" id="CUM91591.1"/>
    </source>
</evidence>
<reference evidence="1 2" key="1">
    <citation type="submission" date="2015-09" db="EMBL/GenBank/DDBJ databases">
        <authorList>
            <consortium name="Pathogen Informatics"/>
        </authorList>
    </citation>
    <scope>NUCLEOTIDE SEQUENCE [LARGE SCALE GENOMIC DNA]</scope>
    <source>
        <strain evidence="1 2">2789STDY5834959</strain>
    </source>
</reference>
<sequence>MDIINKLNKKGNVTMEDILYHGSKMIVSEPEIRKSRFTKDFSWGFYCTNRRKQAEIWSVRHCETGYVSVYKFHKRNDLKIKVFSTTDAEWLDFVAKCRNGDIHEYDIVEGPMADDTIYNYVEDYLDGKISKDDFLQLAKFKHPTHQISFHTIKALSCLEFLNAEEVHDEGQ</sequence>
<evidence type="ECO:0008006" key="3">
    <source>
        <dbReference type="Google" id="ProtNLM"/>
    </source>
</evidence>
<gene>
    <name evidence="1" type="ORF">ERS852571_01348</name>
</gene>
<name>A0A173SMK7_ANAHA</name>
<accession>A0A173SMK7</accession>
<dbReference type="RefSeq" id="WP_252196842.1">
    <property type="nucleotide sequence ID" value="NZ_JANGBA010000015.1"/>
</dbReference>
<dbReference type="Pfam" id="PF13151">
    <property type="entry name" value="DUF3990"/>
    <property type="match status" value="1"/>
</dbReference>
<dbReference type="InterPro" id="IPR025051">
    <property type="entry name" value="DUF3990"/>
</dbReference>
<dbReference type="EMBL" id="CYXY01000007">
    <property type="protein sequence ID" value="CUM91591.1"/>
    <property type="molecule type" value="Genomic_DNA"/>
</dbReference>
<organism evidence="1 2">
    <name type="scientific">Anaerostipes hadrus</name>
    <dbReference type="NCBI Taxonomy" id="649756"/>
    <lineage>
        <taxon>Bacteria</taxon>
        <taxon>Bacillati</taxon>
        <taxon>Bacillota</taxon>
        <taxon>Clostridia</taxon>
        <taxon>Lachnospirales</taxon>
        <taxon>Lachnospiraceae</taxon>
        <taxon>Anaerostipes</taxon>
    </lineage>
</organism>